<accession>A0ABU5GW36</accession>
<gene>
    <name evidence="2" type="ORF">SYV04_03340</name>
</gene>
<reference evidence="2 3" key="1">
    <citation type="submission" date="2023-12" db="EMBL/GenBank/DDBJ databases">
        <title>the genome sequence of Hyalangium sp. s54d21.</title>
        <authorList>
            <person name="Zhang X."/>
        </authorList>
    </citation>
    <scope>NUCLEOTIDE SEQUENCE [LARGE SCALE GENOMIC DNA]</scope>
    <source>
        <strain evidence="3">s54d21</strain>
    </source>
</reference>
<feature type="signal peptide" evidence="1">
    <location>
        <begin position="1"/>
        <end position="35"/>
    </location>
</feature>
<dbReference type="RefSeq" id="WP_321544105.1">
    <property type="nucleotide sequence ID" value="NZ_JAXIVS010000001.1"/>
</dbReference>
<organism evidence="2 3">
    <name type="scientific">Hyalangium rubrum</name>
    <dbReference type="NCBI Taxonomy" id="3103134"/>
    <lineage>
        <taxon>Bacteria</taxon>
        <taxon>Pseudomonadati</taxon>
        <taxon>Myxococcota</taxon>
        <taxon>Myxococcia</taxon>
        <taxon>Myxococcales</taxon>
        <taxon>Cystobacterineae</taxon>
        <taxon>Archangiaceae</taxon>
        <taxon>Hyalangium</taxon>
    </lineage>
</organism>
<protein>
    <submittedName>
        <fullName evidence="2">YfiR family protein</fullName>
    </submittedName>
</protein>
<sequence>MATHFGSPRALVHGLRPRRAFALMVGVCLASSAFAEELPTTLRASMLVRVLAYDRRMGQQPPPLTLAVIHREGDVSSEDQGRELSGALETVSRGRVIAGRPLRVVRIGFTDTLQFQEKLSQERAVALYVCDGLEGDSERIAQVTRRLSVLSIAGSEAQVNHGLAIGLSRKGNSPVILVHLSAARAEGADLDAGLLSLSRLVEPEKEVH</sequence>
<name>A0ABU5GW36_9BACT</name>
<dbReference type="Pfam" id="PF13689">
    <property type="entry name" value="DUF4154"/>
    <property type="match status" value="1"/>
</dbReference>
<dbReference type="Proteomes" id="UP001291309">
    <property type="component" value="Unassembled WGS sequence"/>
</dbReference>
<comment type="caution">
    <text evidence="2">The sequence shown here is derived from an EMBL/GenBank/DDBJ whole genome shotgun (WGS) entry which is preliminary data.</text>
</comment>
<keyword evidence="3" id="KW-1185">Reference proteome</keyword>
<feature type="chain" id="PRO_5045057439" evidence="1">
    <location>
        <begin position="36"/>
        <end position="208"/>
    </location>
</feature>
<dbReference type="InterPro" id="IPR025293">
    <property type="entry name" value="YfiR/HmsC-like"/>
</dbReference>
<keyword evidence="1" id="KW-0732">Signal</keyword>
<evidence type="ECO:0000313" key="3">
    <source>
        <dbReference type="Proteomes" id="UP001291309"/>
    </source>
</evidence>
<dbReference type="EMBL" id="JAXIVS010000001">
    <property type="protein sequence ID" value="MDY7225395.1"/>
    <property type="molecule type" value="Genomic_DNA"/>
</dbReference>
<proteinExistence type="predicted"/>
<evidence type="ECO:0000256" key="1">
    <source>
        <dbReference type="SAM" id="SignalP"/>
    </source>
</evidence>
<evidence type="ECO:0000313" key="2">
    <source>
        <dbReference type="EMBL" id="MDY7225395.1"/>
    </source>
</evidence>